<evidence type="ECO:0000313" key="4">
    <source>
        <dbReference type="EMBL" id="SDS00655.1"/>
    </source>
</evidence>
<dbReference type="EMBL" id="LT629754">
    <property type="protein sequence ID" value="SDS00655.1"/>
    <property type="molecule type" value="Genomic_DNA"/>
</dbReference>
<dbReference type="InterPro" id="IPR011703">
    <property type="entry name" value="ATPase_AAA-3"/>
</dbReference>
<accession>A0ABY0U3J2</accession>
<dbReference type="PANTHER" id="PTHR42759">
    <property type="entry name" value="MOXR FAMILY PROTEIN"/>
    <property type="match status" value="1"/>
</dbReference>
<dbReference type="RefSeq" id="WP_091602526.1">
    <property type="nucleotide sequence ID" value="NZ_LT629754.1"/>
</dbReference>
<dbReference type="GeneID" id="90592745"/>
<sequence>MEDNTQDEQQEEFNSRIDLTKLQDSVTKVKAELGKVIIGQQEIIELLIVSILANGHSLIEGVPGVAKTVTAKLLAKTMNVDFSRIQFTPDLMPSDILGTSIFNVKTSEFEFKKGPIFSNIILIDEINRAPAKTQAALFEAMAERQITIDGNEFDMQPPFLVFATQNPVEQEGTYRLPEAQLDRFLFKINVHYPTLEEEVQILENKHHQKNNNVESLIDAILSAEQIAAYQKVIKDIVVEDNLLKYIAAIVNNTRTNANLYLGASPRASIAILDASKAVAAINGRDFITPDDIKKVVSPILCHRIILTPEREMEGYTAEKMIKDLIQTIEIPR</sequence>
<proteinExistence type="predicted"/>
<feature type="domain" description="ATPase AAA-3" evidence="2">
    <location>
        <begin position="56"/>
        <end position="186"/>
    </location>
</feature>
<dbReference type="CDD" id="cd00009">
    <property type="entry name" value="AAA"/>
    <property type="match status" value="1"/>
</dbReference>
<evidence type="ECO:0000259" key="3">
    <source>
        <dbReference type="Pfam" id="PF17863"/>
    </source>
</evidence>
<dbReference type="PIRSF" id="PIRSF002849">
    <property type="entry name" value="AAA_ATPase_chaperone_MoxR_prd"/>
    <property type="match status" value="1"/>
</dbReference>
<dbReference type="SUPFAM" id="SSF52540">
    <property type="entry name" value="P-loop containing nucleoside triphosphate hydrolases"/>
    <property type="match status" value="1"/>
</dbReference>
<dbReference type="PANTHER" id="PTHR42759:SF1">
    <property type="entry name" value="MAGNESIUM-CHELATASE SUBUNIT CHLD"/>
    <property type="match status" value="1"/>
</dbReference>
<dbReference type="Pfam" id="PF17863">
    <property type="entry name" value="AAA_lid_2"/>
    <property type="match status" value="1"/>
</dbReference>
<keyword evidence="5" id="KW-1185">Reference proteome</keyword>
<protein>
    <submittedName>
        <fullName evidence="4">MoxR-like ATPase</fullName>
    </submittedName>
</protein>
<dbReference type="InterPro" id="IPR050764">
    <property type="entry name" value="CbbQ/NirQ/NorQ/GpvN"/>
</dbReference>
<dbReference type="InterPro" id="IPR027417">
    <property type="entry name" value="P-loop_NTPase"/>
</dbReference>
<gene>
    <name evidence="4" type="ORF">SAMN05192545_0597</name>
</gene>
<evidence type="ECO:0000259" key="2">
    <source>
        <dbReference type="Pfam" id="PF07726"/>
    </source>
</evidence>
<dbReference type="Pfam" id="PF07726">
    <property type="entry name" value="AAA_3"/>
    <property type="match status" value="1"/>
</dbReference>
<feature type="domain" description="ChlI/MoxR AAA lid" evidence="3">
    <location>
        <begin position="252"/>
        <end position="323"/>
    </location>
</feature>
<dbReference type="InterPro" id="IPR041628">
    <property type="entry name" value="ChlI/MoxR_AAA_lid"/>
</dbReference>
<dbReference type="Proteomes" id="UP000199574">
    <property type="component" value="Chromosome I"/>
</dbReference>
<keyword evidence="1" id="KW-0175">Coiled coil</keyword>
<organism evidence="4 5">
    <name type="scientific">Maribacter dokdonensis</name>
    <dbReference type="NCBI Taxonomy" id="320912"/>
    <lineage>
        <taxon>Bacteria</taxon>
        <taxon>Pseudomonadati</taxon>
        <taxon>Bacteroidota</taxon>
        <taxon>Flavobacteriia</taxon>
        <taxon>Flavobacteriales</taxon>
        <taxon>Flavobacteriaceae</taxon>
        <taxon>Maribacter</taxon>
    </lineage>
</organism>
<reference evidence="4 5" key="1">
    <citation type="submission" date="2016-10" db="EMBL/GenBank/DDBJ databases">
        <authorList>
            <person name="Varghese N."/>
            <person name="Submissions S."/>
        </authorList>
    </citation>
    <scope>NUCLEOTIDE SEQUENCE [LARGE SCALE GENOMIC DNA]</scope>
    <source>
        <strain evidence="4 5">MAR_2009_60</strain>
    </source>
</reference>
<dbReference type="Gene3D" id="3.40.50.300">
    <property type="entry name" value="P-loop containing nucleotide triphosphate hydrolases"/>
    <property type="match status" value="1"/>
</dbReference>
<dbReference type="Gene3D" id="1.10.8.80">
    <property type="entry name" value="Magnesium chelatase subunit I, C-Terminal domain"/>
    <property type="match status" value="1"/>
</dbReference>
<feature type="coiled-coil region" evidence="1">
    <location>
        <begin position="192"/>
        <end position="219"/>
    </location>
</feature>
<name>A0ABY0U3J2_9FLAO</name>
<evidence type="ECO:0000256" key="1">
    <source>
        <dbReference type="SAM" id="Coils"/>
    </source>
</evidence>
<evidence type="ECO:0000313" key="5">
    <source>
        <dbReference type="Proteomes" id="UP000199574"/>
    </source>
</evidence>